<dbReference type="InterPro" id="IPR012337">
    <property type="entry name" value="RNaseH-like_sf"/>
</dbReference>
<dbReference type="OrthoDB" id="2672904at2759"/>
<keyword evidence="2" id="KW-1185">Reference proteome</keyword>
<gene>
    <name evidence="1" type="ORF">PISMIDRAFT_102909</name>
</gene>
<accession>A0A0C9ZI51</accession>
<dbReference type="EMBL" id="KN833742">
    <property type="protein sequence ID" value="KIK22182.1"/>
    <property type="molecule type" value="Genomic_DNA"/>
</dbReference>
<evidence type="ECO:0000313" key="1">
    <source>
        <dbReference type="EMBL" id="KIK22182.1"/>
    </source>
</evidence>
<dbReference type="Proteomes" id="UP000054018">
    <property type="component" value="Unassembled WGS sequence"/>
</dbReference>
<protein>
    <submittedName>
        <fullName evidence="1">Uncharacterized protein</fullName>
    </submittedName>
</protein>
<sequence length="169" mass="19464">LPSLHHAIPAFELFMMAWEKMQQSNPHMAPFIDAGLKKANSYYNWMDNMKAYVVSMCEFPYLSLRFCWICTHWSWDWVVQAKETVIVLMEEYHHLKVPEQAVTQSSTLPGLLDALTQQFNIGNMALSLATQGGQQSVQEEYQSYINGGCVSETTDPLKFWEVWVCCCHS</sequence>
<dbReference type="SUPFAM" id="SSF53098">
    <property type="entry name" value="Ribonuclease H-like"/>
    <property type="match status" value="1"/>
</dbReference>
<feature type="non-terminal residue" evidence="1">
    <location>
        <position position="1"/>
    </location>
</feature>
<reference evidence="2" key="2">
    <citation type="submission" date="2015-01" db="EMBL/GenBank/DDBJ databases">
        <title>Evolutionary Origins and Diversification of the Mycorrhizal Mutualists.</title>
        <authorList>
            <consortium name="DOE Joint Genome Institute"/>
            <consortium name="Mycorrhizal Genomics Consortium"/>
            <person name="Kohler A."/>
            <person name="Kuo A."/>
            <person name="Nagy L.G."/>
            <person name="Floudas D."/>
            <person name="Copeland A."/>
            <person name="Barry K.W."/>
            <person name="Cichocki N."/>
            <person name="Veneault-Fourrey C."/>
            <person name="LaButti K."/>
            <person name="Lindquist E.A."/>
            <person name="Lipzen A."/>
            <person name="Lundell T."/>
            <person name="Morin E."/>
            <person name="Murat C."/>
            <person name="Riley R."/>
            <person name="Ohm R."/>
            <person name="Sun H."/>
            <person name="Tunlid A."/>
            <person name="Henrissat B."/>
            <person name="Grigoriev I.V."/>
            <person name="Hibbett D.S."/>
            <person name="Martin F."/>
        </authorList>
    </citation>
    <scope>NUCLEOTIDE SEQUENCE [LARGE SCALE GENOMIC DNA]</scope>
    <source>
        <strain evidence="2">441</strain>
    </source>
</reference>
<name>A0A0C9ZI51_9AGAM</name>
<proteinExistence type="predicted"/>
<dbReference type="HOGENOM" id="CLU_009123_6_1_1"/>
<dbReference type="AlphaFoldDB" id="A0A0C9ZI51"/>
<reference evidence="1 2" key="1">
    <citation type="submission" date="2014-04" db="EMBL/GenBank/DDBJ databases">
        <authorList>
            <consortium name="DOE Joint Genome Institute"/>
            <person name="Kuo A."/>
            <person name="Kohler A."/>
            <person name="Costa M.D."/>
            <person name="Nagy L.G."/>
            <person name="Floudas D."/>
            <person name="Copeland A."/>
            <person name="Barry K.W."/>
            <person name="Cichocki N."/>
            <person name="Veneault-Fourrey C."/>
            <person name="LaButti K."/>
            <person name="Lindquist E.A."/>
            <person name="Lipzen A."/>
            <person name="Lundell T."/>
            <person name="Morin E."/>
            <person name="Murat C."/>
            <person name="Sun H."/>
            <person name="Tunlid A."/>
            <person name="Henrissat B."/>
            <person name="Grigoriev I.V."/>
            <person name="Hibbett D.S."/>
            <person name="Martin F."/>
            <person name="Nordberg H.P."/>
            <person name="Cantor M.N."/>
            <person name="Hua S.X."/>
        </authorList>
    </citation>
    <scope>NUCLEOTIDE SEQUENCE [LARGE SCALE GENOMIC DNA]</scope>
    <source>
        <strain evidence="1 2">441</strain>
    </source>
</reference>
<evidence type="ECO:0000313" key="2">
    <source>
        <dbReference type="Proteomes" id="UP000054018"/>
    </source>
</evidence>
<organism evidence="1 2">
    <name type="scientific">Pisolithus microcarpus 441</name>
    <dbReference type="NCBI Taxonomy" id="765257"/>
    <lineage>
        <taxon>Eukaryota</taxon>
        <taxon>Fungi</taxon>
        <taxon>Dikarya</taxon>
        <taxon>Basidiomycota</taxon>
        <taxon>Agaricomycotina</taxon>
        <taxon>Agaricomycetes</taxon>
        <taxon>Agaricomycetidae</taxon>
        <taxon>Boletales</taxon>
        <taxon>Sclerodermatineae</taxon>
        <taxon>Pisolithaceae</taxon>
        <taxon>Pisolithus</taxon>
    </lineage>
</organism>